<sequence>MKRSKILEVFPNKPPKPEEYWDWRRKNPSQMSGEIIICPTSADRKLKSNRKKIIAHIRSILLFDKGRIRPEIMCAALFSICGIIYNFDIGHHTTISDIISITFFYIKIFSIPYIFALAIQIFAYVFWDIDDLDKILPSHI</sequence>
<accession>A0A2H0TDS2</accession>
<reference evidence="3" key="1">
    <citation type="submission" date="2017-09" db="EMBL/GenBank/DDBJ databases">
        <title>Depth-based differentiation of microbial function through sediment-hosted aquifers and enrichment of novel symbionts in the deep terrestrial subsurface.</title>
        <authorList>
            <person name="Probst A.J."/>
            <person name="Ladd B."/>
            <person name="Jarett J.K."/>
            <person name="Geller-Mcgrath D.E."/>
            <person name="Sieber C.M.K."/>
            <person name="Emerson J.B."/>
            <person name="Anantharaman K."/>
            <person name="Thomas B.C."/>
            <person name="Malmstrom R."/>
            <person name="Stieglmeier M."/>
            <person name="Klingl A."/>
            <person name="Woyke T."/>
            <person name="Ryan C.M."/>
            <person name="Banfield J.F."/>
        </authorList>
    </citation>
    <scope>NUCLEOTIDE SEQUENCE [LARGE SCALE GENOMIC DNA]</scope>
</reference>
<keyword evidence="1" id="KW-1133">Transmembrane helix</keyword>
<dbReference type="EMBL" id="PFCQ01000005">
    <property type="protein sequence ID" value="PIR68435.1"/>
    <property type="molecule type" value="Genomic_DNA"/>
</dbReference>
<dbReference type="AlphaFoldDB" id="A0A2H0TDS2"/>
<keyword evidence="1" id="KW-0472">Membrane</keyword>
<proteinExistence type="predicted"/>
<keyword evidence="1" id="KW-0812">Transmembrane</keyword>
<gene>
    <name evidence="2" type="ORF">COU49_01045</name>
</gene>
<dbReference type="Proteomes" id="UP000230094">
    <property type="component" value="Unassembled WGS sequence"/>
</dbReference>
<evidence type="ECO:0000313" key="2">
    <source>
        <dbReference type="EMBL" id="PIR68435.1"/>
    </source>
</evidence>
<evidence type="ECO:0000256" key="1">
    <source>
        <dbReference type="SAM" id="Phobius"/>
    </source>
</evidence>
<feature type="transmembrane region" description="Helical" evidence="1">
    <location>
        <begin position="99"/>
        <end position="127"/>
    </location>
</feature>
<evidence type="ECO:0000313" key="3">
    <source>
        <dbReference type="Proteomes" id="UP000230094"/>
    </source>
</evidence>
<name>A0A2H0TDS2_9BACT</name>
<organism evidence="2 3">
    <name type="scientific">Candidatus Nomurabacteria bacterium CG10_big_fil_rev_8_21_14_0_10_35_16</name>
    <dbReference type="NCBI Taxonomy" id="1974731"/>
    <lineage>
        <taxon>Bacteria</taxon>
        <taxon>Candidatus Nomuraibacteriota</taxon>
    </lineage>
</organism>
<comment type="caution">
    <text evidence="2">The sequence shown here is derived from an EMBL/GenBank/DDBJ whole genome shotgun (WGS) entry which is preliminary data.</text>
</comment>
<protein>
    <submittedName>
        <fullName evidence="2">Uncharacterized protein</fullName>
    </submittedName>
</protein>